<feature type="compositionally biased region" description="Polar residues" evidence="8">
    <location>
        <begin position="907"/>
        <end position="916"/>
    </location>
</feature>
<feature type="region of interest" description="Disordered" evidence="8">
    <location>
        <begin position="327"/>
        <end position="389"/>
    </location>
</feature>
<evidence type="ECO:0000256" key="7">
    <source>
        <dbReference type="RuleBase" id="RU361260"/>
    </source>
</evidence>
<evidence type="ECO:0000256" key="2">
    <source>
        <dbReference type="ARBA" id="ARBA00022692"/>
    </source>
</evidence>
<dbReference type="PANTHER" id="PTHR23213:SF269">
    <property type="entry name" value="FORMIN-LIKE PROTEIN 5"/>
    <property type="match status" value="1"/>
</dbReference>
<feature type="transmembrane region" description="Helical" evidence="9">
    <location>
        <begin position="104"/>
        <end position="126"/>
    </location>
</feature>
<protein>
    <recommendedName>
        <fullName evidence="7">Formin-like protein</fullName>
    </recommendedName>
</protein>
<dbReference type="HOGENOM" id="CLU_007699_1_0_1"/>
<reference evidence="12" key="1">
    <citation type="submission" date="2013-06" db="EMBL/GenBank/DDBJ databases">
        <authorList>
            <person name="Zhao Q."/>
        </authorList>
    </citation>
    <scope>NUCLEOTIDE SEQUENCE</scope>
    <source>
        <strain evidence="12">cv. W1943</strain>
    </source>
</reference>
<evidence type="ECO:0000256" key="5">
    <source>
        <dbReference type="ARBA" id="ARBA00023136"/>
    </source>
</evidence>
<dbReference type="PANTHER" id="PTHR23213">
    <property type="entry name" value="FORMIN-RELATED"/>
    <property type="match status" value="1"/>
</dbReference>
<sequence length="1108" mass="120938">MAMAVEARGFRVGVVELTGGKGLAGWSRSPIIRRGELLGFSVSPWLVNNSNSILEFSSSHSRVSDETLWQWRWRQITRPYSWRCRRGFRGMDMGRNFPGLDLPVLLFSSLVLGVGLADWGIGFELIGFDCAIRFLRFCGGGQHGCAFRSLVVDAPGIYPQFSLYLLVYIEGSTQMMRHCRREWLLALCLISVQLLIPTGCEGVLVAASNMSPPALTPLLINQVDQLVEHAWVKCGLDKRTLEDVRRHFNYNHVLAILRRMSGQDIKDTSPDIDGGTSVLSLERRDAILNCLSKQNFMSIAGQDGLKILSADYIKALIASLRTDLAQESSTTKSIPEQAGKPVPGKTSTPKPVNKPTDSVSSPPDRSYKSAPTEKENPPTKSVAEKKKDSSGMPNAFIGLSIAGIALMAHLCLCCFMCHGTSSSDLRDDKPLLTLNPSNLSAASKSSQGNPIDVNKLGVVSLKSEAGQNGDVKLISKEGTNNVNVVHPVSSVSESTLMPPPVMPPPEGANNVNMVHPEGANNMNVVHPEGANNVNMVHPEGANNVNVNMVHPVGSLSESTPMQPPVMPPPIPKLLSPPAPQAPMPPLKASPVPPPEPSPPPAPKAAPPPPPPKSTGPGPPRPPPPAMPGSSKTRPPPPLKPGAKVGAVENSNEAKTKLKPFFWDKVTANPARSMVWDHLKSGSFQFNEQLMENLFGYNSTDKSSDTKKDLSSKDATQLIRILDPKKAQNLAISLRALGVSPQEVCSAVKEGSELPSDLIQTLIRWSPSNDEELRLRLYSGELFQLGPAEQFLRVIIDIPYIFQRLDALLFMANLPEEASNVKQSFATLEVACQELRNSRLFMKLLEAVLKTGNRMNVGTFRGGAQAFRLDTLLKLSDVKGTDGKTTLLHFVVQEIIRSEGVRAEQAAKEQNSGVSSVKTDDLSDKSEQTEDGYKQLGLKVISSLGDELQDVRKAAILDADQLTMSVASLGHKLMKTNEFLNMDMKSLDEDSGFHRKLTHFVQQSQTDITFLLEEEKKMRLLVKDTVDYFHGSAGKDEGLRLFVIVRDFLAMLDKVCKEVKEASKVAPVKAKAKQPSQSLQSFRDPRVNLFPAIQHLRADSSSSSSDDES</sequence>
<keyword evidence="12" id="KW-1185">Reference proteome</keyword>
<keyword evidence="2 9" id="KW-0812">Transmembrane</keyword>
<feature type="compositionally biased region" description="Pro residues" evidence="8">
    <location>
        <begin position="561"/>
        <end position="626"/>
    </location>
</feature>
<dbReference type="EnsemblPlants" id="ORUFI07G18460.1">
    <property type="protein sequence ID" value="ORUFI07G18460.1"/>
    <property type="gene ID" value="ORUFI07G18460"/>
</dbReference>
<feature type="transmembrane region" description="Helical" evidence="9">
    <location>
        <begin position="183"/>
        <end position="207"/>
    </location>
</feature>
<feature type="region of interest" description="Disordered" evidence="8">
    <location>
        <begin position="551"/>
        <end position="651"/>
    </location>
</feature>
<proteinExistence type="inferred from homology"/>
<evidence type="ECO:0000256" key="9">
    <source>
        <dbReference type="SAM" id="Phobius"/>
    </source>
</evidence>
<dbReference type="Proteomes" id="UP000008022">
    <property type="component" value="Unassembled WGS sequence"/>
</dbReference>
<feature type="compositionally biased region" description="Basic and acidic residues" evidence="8">
    <location>
        <begin position="917"/>
        <end position="929"/>
    </location>
</feature>
<evidence type="ECO:0000256" key="6">
    <source>
        <dbReference type="ARBA" id="ARBA00025793"/>
    </source>
</evidence>
<keyword evidence="3" id="KW-0732">Signal</keyword>
<comment type="subcellular location">
    <subcellularLocation>
        <location evidence="1">Membrane</location>
        <topology evidence="1">Single-pass membrane protein</topology>
    </subcellularLocation>
</comment>
<feature type="domain" description="FH2" evidence="10">
    <location>
        <begin position="647"/>
        <end position="1077"/>
    </location>
</feature>
<dbReference type="Gramene" id="ORUFI07G18460.1">
    <property type="protein sequence ID" value="ORUFI07G18460.1"/>
    <property type="gene ID" value="ORUFI07G18460"/>
</dbReference>
<evidence type="ECO:0000259" key="10">
    <source>
        <dbReference type="PROSITE" id="PS51444"/>
    </source>
</evidence>
<dbReference type="Pfam" id="PF02181">
    <property type="entry name" value="FH2"/>
    <property type="match status" value="1"/>
</dbReference>
<dbReference type="eggNOG" id="KOG1922">
    <property type="taxonomic scope" value="Eukaryota"/>
</dbReference>
<evidence type="ECO:0000256" key="4">
    <source>
        <dbReference type="ARBA" id="ARBA00022989"/>
    </source>
</evidence>
<dbReference type="SUPFAM" id="SSF101447">
    <property type="entry name" value="Formin homology 2 domain (FH2 domain)"/>
    <property type="match status" value="1"/>
</dbReference>
<reference evidence="11" key="2">
    <citation type="submission" date="2015-06" db="UniProtKB">
        <authorList>
            <consortium name="EnsemblPlants"/>
        </authorList>
    </citation>
    <scope>IDENTIFICATION</scope>
</reference>
<dbReference type="STRING" id="4529.A0A0E0Q9K0"/>
<dbReference type="InterPro" id="IPR042201">
    <property type="entry name" value="FH2_Formin_sf"/>
</dbReference>
<feature type="compositionally biased region" description="Polar residues" evidence="8">
    <location>
        <begin position="345"/>
        <end position="363"/>
    </location>
</feature>
<keyword evidence="4 9" id="KW-1133">Transmembrane helix</keyword>
<dbReference type="SMART" id="SM00498">
    <property type="entry name" value="FH2"/>
    <property type="match status" value="1"/>
</dbReference>
<evidence type="ECO:0000313" key="11">
    <source>
        <dbReference type="EnsemblPlants" id="ORUFI07G18460.1"/>
    </source>
</evidence>
<dbReference type="Gene3D" id="1.20.58.2220">
    <property type="entry name" value="Formin, FH2 domain"/>
    <property type="match status" value="1"/>
</dbReference>
<dbReference type="PROSITE" id="PS51444">
    <property type="entry name" value="FH2"/>
    <property type="match status" value="1"/>
</dbReference>
<dbReference type="GO" id="GO:0045010">
    <property type="term" value="P:actin nucleation"/>
    <property type="evidence" value="ECO:0007669"/>
    <property type="project" value="InterPro"/>
</dbReference>
<evidence type="ECO:0000256" key="3">
    <source>
        <dbReference type="ARBA" id="ARBA00022729"/>
    </source>
</evidence>
<accession>A0A0E0Q9K0</accession>
<evidence type="ECO:0000256" key="8">
    <source>
        <dbReference type="SAM" id="MobiDB-lite"/>
    </source>
</evidence>
<name>A0A0E0Q9K0_ORYRU</name>
<dbReference type="AlphaFoldDB" id="A0A0E0Q9K0"/>
<evidence type="ECO:0000313" key="12">
    <source>
        <dbReference type="Proteomes" id="UP000008022"/>
    </source>
</evidence>
<dbReference type="InterPro" id="IPR015425">
    <property type="entry name" value="FH2_Formin"/>
</dbReference>
<comment type="similarity">
    <text evidence="6">Belongs to the formin-like family. Class-I subfamily.</text>
</comment>
<organism evidence="11 12">
    <name type="scientific">Oryza rufipogon</name>
    <name type="common">Brownbeard rice</name>
    <name type="synonym">Asian wild rice</name>
    <dbReference type="NCBI Taxonomy" id="4529"/>
    <lineage>
        <taxon>Eukaryota</taxon>
        <taxon>Viridiplantae</taxon>
        <taxon>Streptophyta</taxon>
        <taxon>Embryophyta</taxon>
        <taxon>Tracheophyta</taxon>
        <taxon>Spermatophyta</taxon>
        <taxon>Magnoliopsida</taxon>
        <taxon>Liliopsida</taxon>
        <taxon>Poales</taxon>
        <taxon>Poaceae</taxon>
        <taxon>BOP clade</taxon>
        <taxon>Oryzoideae</taxon>
        <taxon>Oryzeae</taxon>
        <taxon>Oryzinae</taxon>
        <taxon>Oryza</taxon>
    </lineage>
</organism>
<feature type="compositionally biased region" description="Basic and acidic residues" evidence="8">
    <location>
        <begin position="365"/>
        <end position="389"/>
    </location>
</feature>
<dbReference type="GO" id="GO:0051015">
    <property type="term" value="F:actin filament binding"/>
    <property type="evidence" value="ECO:0007669"/>
    <property type="project" value="InterPro"/>
</dbReference>
<keyword evidence="5 9" id="KW-0472">Membrane</keyword>
<evidence type="ECO:0000256" key="1">
    <source>
        <dbReference type="ARBA" id="ARBA00004167"/>
    </source>
</evidence>
<dbReference type="InterPro" id="IPR027643">
    <property type="entry name" value="Formin-like_plant"/>
</dbReference>
<dbReference type="GO" id="GO:0016020">
    <property type="term" value="C:membrane"/>
    <property type="evidence" value="ECO:0007669"/>
    <property type="project" value="UniProtKB-SubCell"/>
</dbReference>
<dbReference type="OMA" id="QLVEHAW"/>
<feature type="region of interest" description="Disordered" evidence="8">
    <location>
        <begin position="902"/>
        <end position="929"/>
    </location>
</feature>